<keyword evidence="2" id="KW-0805">Transcription regulation</keyword>
<organism evidence="6 7">
    <name type="scientific">Caulobacter segnis</name>
    <dbReference type="NCBI Taxonomy" id="88688"/>
    <lineage>
        <taxon>Bacteria</taxon>
        <taxon>Pseudomonadati</taxon>
        <taxon>Pseudomonadota</taxon>
        <taxon>Alphaproteobacteria</taxon>
        <taxon>Caulobacterales</taxon>
        <taxon>Caulobacteraceae</taxon>
        <taxon>Caulobacter</taxon>
    </lineage>
</organism>
<keyword evidence="7" id="KW-1185">Reference proteome</keyword>
<dbReference type="CDD" id="cd08422">
    <property type="entry name" value="PBP2_CrgA_like"/>
    <property type="match status" value="1"/>
</dbReference>
<dbReference type="PRINTS" id="PR00039">
    <property type="entry name" value="HTHLYSR"/>
</dbReference>
<evidence type="ECO:0000256" key="3">
    <source>
        <dbReference type="ARBA" id="ARBA00023125"/>
    </source>
</evidence>
<dbReference type="RefSeq" id="WP_013079082.1">
    <property type="nucleotide sequence ID" value="NZ_CP027850.1"/>
</dbReference>
<dbReference type="PANTHER" id="PTHR30537:SF5">
    <property type="entry name" value="HTH-TYPE TRANSCRIPTIONAL ACTIVATOR TTDR-RELATED"/>
    <property type="match status" value="1"/>
</dbReference>
<keyword evidence="4" id="KW-0804">Transcription</keyword>
<dbReference type="InterPro" id="IPR036390">
    <property type="entry name" value="WH_DNA-bd_sf"/>
</dbReference>
<dbReference type="SUPFAM" id="SSF53850">
    <property type="entry name" value="Periplasmic binding protein-like II"/>
    <property type="match status" value="1"/>
</dbReference>
<evidence type="ECO:0000256" key="2">
    <source>
        <dbReference type="ARBA" id="ARBA00023015"/>
    </source>
</evidence>
<dbReference type="InterPro" id="IPR058163">
    <property type="entry name" value="LysR-type_TF_proteobact-type"/>
</dbReference>
<dbReference type="EMBL" id="CP027850">
    <property type="protein sequence ID" value="AVQ02155.1"/>
    <property type="molecule type" value="Genomic_DNA"/>
</dbReference>
<dbReference type="InterPro" id="IPR036388">
    <property type="entry name" value="WH-like_DNA-bd_sf"/>
</dbReference>
<evidence type="ECO:0000256" key="1">
    <source>
        <dbReference type="ARBA" id="ARBA00009437"/>
    </source>
</evidence>
<evidence type="ECO:0000313" key="7">
    <source>
        <dbReference type="Proteomes" id="UP000240527"/>
    </source>
</evidence>
<dbReference type="Gene3D" id="3.40.190.290">
    <property type="match status" value="1"/>
</dbReference>
<sequence length="300" mass="32061">MSKLPDLEGLAVFAKVVELRSFAAAADELAMSKATVSKAVTRLETRLGARLFNRTSRRLALTDAGQSLVERATRVLAEAQAAEEEASSQSSAPRGLVRMAVPMSLGITTLGPVLPAFLEAYPEVSIDLNLSDATIDLVGMGFDLALRVADLPDSSLVARRLRPVKRHLVASPAYWDRHGRPHHPADLAQHRGLTYGHQSAPETWRFQKGSEEAAVRPRSVIRANNGDVLLPALLAGSGVAMLPDFIVGPAVADGLLEEVLTDWQRAPIALHLVMPPGGPRPARVEALAAYIAKTLGGSSR</sequence>
<evidence type="ECO:0000259" key="5">
    <source>
        <dbReference type="PROSITE" id="PS50931"/>
    </source>
</evidence>
<reference evidence="6 7" key="1">
    <citation type="journal article" date="2015" name="Biotechnol. Bioeng.">
        <title>Genome sequence and phenotypic characterization of Caulobacter segnis.</title>
        <authorList>
            <person name="Patel S."/>
            <person name="Fletcher B."/>
            <person name="Scott D.C."/>
            <person name="Ely B."/>
        </authorList>
    </citation>
    <scope>NUCLEOTIDE SEQUENCE [LARGE SCALE GENOMIC DNA]</scope>
    <source>
        <strain evidence="6 7">TK0059</strain>
    </source>
</reference>
<dbReference type="Pfam" id="PF03466">
    <property type="entry name" value="LysR_substrate"/>
    <property type="match status" value="1"/>
</dbReference>
<evidence type="ECO:0000256" key="4">
    <source>
        <dbReference type="ARBA" id="ARBA00023163"/>
    </source>
</evidence>
<comment type="similarity">
    <text evidence="1">Belongs to the LysR transcriptional regulatory family.</text>
</comment>
<protein>
    <submittedName>
        <fullName evidence="6">LysR family transcriptional regulator</fullName>
    </submittedName>
</protein>
<dbReference type="PANTHER" id="PTHR30537">
    <property type="entry name" value="HTH-TYPE TRANSCRIPTIONAL REGULATOR"/>
    <property type="match status" value="1"/>
</dbReference>
<dbReference type="InterPro" id="IPR000847">
    <property type="entry name" value="LysR_HTH_N"/>
</dbReference>
<proteinExistence type="inferred from homology"/>
<evidence type="ECO:0000313" key="6">
    <source>
        <dbReference type="EMBL" id="AVQ02155.1"/>
    </source>
</evidence>
<dbReference type="PROSITE" id="PS50931">
    <property type="entry name" value="HTH_LYSR"/>
    <property type="match status" value="1"/>
</dbReference>
<accession>A0ABN5ISY4</accession>
<feature type="domain" description="HTH lysR-type" evidence="5">
    <location>
        <begin position="5"/>
        <end position="62"/>
    </location>
</feature>
<dbReference type="Proteomes" id="UP000240527">
    <property type="component" value="Chromosome"/>
</dbReference>
<gene>
    <name evidence="6" type="ORF">B7G68_10015</name>
</gene>
<dbReference type="Pfam" id="PF00126">
    <property type="entry name" value="HTH_1"/>
    <property type="match status" value="1"/>
</dbReference>
<keyword evidence="3" id="KW-0238">DNA-binding</keyword>
<dbReference type="Gene3D" id="1.10.10.10">
    <property type="entry name" value="Winged helix-like DNA-binding domain superfamily/Winged helix DNA-binding domain"/>
    <property type="match status" value="1"/>
</dbReference>
<dbReference type="SUPFAM" id="SSF46785">
    <property type="entry name" value="Winged helix' DNA-binding domain"/>
    <property type="match status" value="1"/>
</dbReference>
<name>A0ABN5ISY4_9CAUL</name>
<dbReference type="InterPro" id="IPR005119">
    <property type="entry name" value="LysR_subst-bd"/>
</dbReference>